<protein>
    <submittedName>
        <fullName evidence="6">Regulatory protein TetR</fullName>
    </submittedName>
</protein>
<dbReference type="HOGENOM" id="CLU_069356_17_1_11"/>
<accession>E3JD73</accession>
<dbReference type="InterPro" id="IPR036271">
    <property type="entry name" value="Tet_transcr_reg_TetR-rel_C_sf"/>
</dbReference>
<dbReference type="PANTHER" id="PTHR30055:SF234">
    <property type="entry name" value="HTH-TYPE TRANSCRIPTIONAL REGULATOR BETI"/>
    <property type="match status" value="1"/>
</dbReference>
<dbReference type="SUPFAM" id="SSF48498">
    <property type="entry name" value="Tetracyclin repressor-like, C-terminal domain"/>
    <property type="match status" value="1"/>
</dbReference>
<evidence type="ECO:0000256" key="1">
    <source>
        <dbReference type="ARBA" id="ARBA00023015"/>
    </source>
</evidence>
<dbReference type="AlphaFoldDB" id="E3JD73"/>
<evidence type="ECO:0000313" key="6">
    <source>
        <dbReference type="EMBL" id="ADP82357.1"/>
    </source>
</evidence>
<gene>
    <name evidence="6" type="ordered locus">FraEuI1c_4358</name>
</gene>
<evidence type="ECO:0000256" key="3">
    <source>
        <dbReference type="ARBA" id="ARBA00023163"/>
    </source>
</evidence>
<dbReference type="Pfam" id="PF00440">
    <property type="entry name" value="TetR_N"/>
    <property type="match status" value="1"/>
</dbReference>
<sequence length="199" mass="21131">MDEATPRHVGLPVRADGRRSHEHLLAAAQATFADQGTDASLREVARRAGVSIATLYRHFPTREALLEALLRHGFDTLRARAAELLTAADPGQALVVWIGELAAASTRYDGLPASVLRALHDPGSSLHHSCDGLRTAAADLLARAQRSGAIRADLDPGELIATAYAMAWAARQAGRTLDTGDRLLTLLVEGLAARPQPAV</sequence>
<dbReference type="PRINTS" id="PR00455">
    <property type="entry name" value="HTHTETR"/>
</dbReference>
<dbReference type="Pfam" id="PF21597">
    <property type="entry name" value="TetR_C_43"/>
    <property type="match status" value="1"/>
</dbReference>
<organism evidence="6 7">
    <name type="scientific">Pseudofrankia inefficax (strain DSM 45817 / CECT 9037 / DDB 130130 / EuI1c)</name>
    <name type="common">Frankia inefficax</name>
    <dbReference type="NCBI Taxonomy" id="298654"/>
    <lineage>
        <taxon>Bacteria</taxon>
        <taxon>Bacillati</taxon>
        <taxon>Actinomycetota</taxon>
        <taxon>Actinomycetes</taxon>
        <taxon>Frankiales</taxon>
        <taxon>Frankiaceae</taxon>
        <taxon>Pseudofrankia</taxon>
    </lineage>
</organism>
<dbReference type="SUPFAM" id="SSF46689">
    <property type="entry name" value="Homeodomain-like"/>
    <property type="match status" value="1"/>
</dbReference>
<dbReference type="Proteomes" id="UP000002484">
    <property type="component" value="Chromosome"/>
</dbReference>
<name>E3JD73_PSEI1</name>
<reference evidence="6 7" key="1">
    <citation type="submission" date="2010-10" db="EMBL/GenBank/DDBJ databases">
        <title>Complete sequence of Frankia sp. EuI1c.</title>
        <authorList>
            <consortium name="US DOE Joint Genome Institute"/>
            <person name="Lucas S."/>
            <person name="Copeland A."/>
            <person name="Lapidus A."/>
            <person name="Cheng J.-F."/>
            <person name="Bruce D."/>
            <person name="Goodwin L."/>
            <person name="Pitluck S."/>
            <person name="Chertkov O."/>
            <person name="Detter J.C."/>
            <person name="Han C."/>
            <person name="Tapia R."/>
            <person name="Land M."/>
            <person name="Hauser L."/>
            <person name="Jeffries C."/>
            <person name="Kyrpides N."/>
            <person name="Ivanova N."/>
            <person name="Mikhailova N."/>
            <person name="Beauchemin N."/>
            <person name="Sen A."/>
            <person name="Sur S.A."/>
            <person name="Gtari M."/>
            <person name="Wall L."/>
            <person name="Tisa L."/>
            <person name="Woyke T."/>
        </authorList>
    </citation>
    <scope>NUCLEOTIDE SEQUENCE [LARGE SCALE GENOMIC DNA]</scope>
    <source>
        <strain evidence="7">DSM 45817 / CECT 9037 / EuI1c</strain>
    </source>
</reference>
<dbReference type="Gene3D" id="1.10.357.10">
    <property type="entry name" value="Tetracycline Repressor, domain 2"/>
    <property type="match status" value="1"/>
</dbReference>
<proteinExistence type="predicted"/>
<dbReference type="RefSeq" id="WP_013425475.1">
    <property type="nucleotide sequence ID" value="NC_014666.1"/>
</dbReference>
<dbReference type="STRING" id="298654.FraEuI1c_4358"/>
<feature type="DNA-binding region" description="H-T-H motif" evidence="4">
    <location>
        <begin position="40"/>
        <end position="59"/>
    </location>
</feature>
<dbReference type="InterPro" id="IPR050109">
    <property type="entry name" value="HTH-type_TetR-like_transc_reg"/>
</dbReference>
<keyword evidence="2 4" id="KW-0238">DNA-binding</keyword>
<dbReference type="InterPro" id="IPR049445">
    <property type="entry name" value="TetR_SbtR-like_C"/>
</dbReference>
<dbReference type="GO" id="GO:0003700">
    <property type="term" value="F:DNA-binding transcription factor activity"/>
    <property type="evidence" value="ECO:0007669"/>
    <property type="project" value="TreeGrafter"/>
</dbReference>
<dbReference type="InParanoid" id="E3JD73"/>
<evidence type="ECO:0000313" key="7">
    <source>
        <dbReference type="Proteomes" id="UP000002484"/>
    </source>
</evidence>
<dbReference type="InterPro" id="IPR009057">
    <property type="entry name" value="Homeodomain-like_sf"/>
</dbReference>
<feature type="domain" description="HTH tetR-type" evidence="5">
    <location>
        <begin position="18"/>
        <end position="77"/>
    </location>
</feature>
<dbReference type="PROSITE" id="PS50977">
    <property type="entry name" value="HTH_TETR_2"/>
    <property type="match status" value="1"/>
</dbReference>
<keyword evidence="7" id="KW-1185">Reference proteome</keyword>
<dbReference type="EMBL" id="CP002299">
    <property type="protein sequence ID" value="ADP82357.1"/>
    <property type="molecule type" value="Genomic_DNA"/>
</dbReference>
<keyword evidence="3" id="KW-0804">Transcription</keyword>
<dbReference type="KEGG" id="fri:FraEuI1c_4358"/>
<evidence type="ECO:0000256" key="2">
    <source>
        <dbReference type="ARBA" id="ARBA00023125"/>
    </source>
</evidence>
<dbReference type="eggNOG" id="COG1309">
    <property type="taxonomic scope" value="Bacteria"/>
</dbReference>
<keyword evidence="1" id="KW-0805">Transcription regulation</keyword>
<dbReference type="OrthoDB" id="9795011at2"/>
<dbReference type="InterPro" id="IPR001647">
    <property type="entry name" value="HTH_TetR"/>
</dbReference>
<dbReference type="PANTHER" id="PTHR30055">
    <property type="entry name" value="HTH-TYPE TRANSCRIPTIONAL REGULATOR RUTR"/>
    <property type="match status" value="1"/>
</dbReference>
<dbReference type="GO" id="GO:0000976">
    <property type="term" value="F:transcription cis-regulatory region binding"/>
    <property type="evidence" value="ECO:0007669"/>
    <property type="project" value="TreeGrafter"/>
</dbReference>
<evidence type="ECO:0000256" key="4">
    <source>
        <dbReference type="PROSITE-ProRule" id="PRU00335"/>
    </source>
</evidence>
<evidence type="ECO:0000259" key="5">
    <source>
        <dbReference type="PROSITE" id="PS50977"/>
    </source>
</evidence>